<evidence type="ECO:0000313" key="2">
    <source>
        <dbReference type="Proteomes" id="UP000199259"/>
    </source>
</evidence>
<organism evidence="1 2">
    <name type="scientific">Methanolobus vulcani</name>
    <dbReference type="NCBI Taxonomy" id="38026"/>
    <lineage>
        <taxon>Archaea</taxon>
        <taxon>Methanobacteriati</taxon>
        <taxon>Methanobacteriota</taxon>
        <taxon>Stenosarchaea group</taxon>
        <taxon>Methanomicrobia</taxon>
        <taxon>Methanosarcinales</taxon>
        <taxon>Methanosarcinaceae</taxon>
        <taxon>Methanolobus</taxon>
    </lineage>
</organism>
<dbReference type="EMBL" id="FNCA01000003">
    <property type="protein sequence ID" value="SDF70074.1"/>
    <property type="molecule type" value="Genomic_DNA"/>
</dbReference>
<accession>A0A7Z7B164</accession>
<name>A0A7Z7B164_9EURY</name>
<keyword evidence="2" id="KW-1185">Reference proteome</keyword>
<gene>
    <name evidence="1" type="ORF">SAMN04488589_1164</name>
</gene>
<sequence length="426" mass="49135">MAAVIILGILTIAFAFSDHTLILRGSSDYAPIFKVNSAFLKMDAEKVNIHSDVVVFRYVKEIRKENDGEIIHLNGSHMQVDYKSNYFFSVNNATVNIYMNKPTSIENSRSYSRVNGYEDYYNMEAIRSNDIISILPSQVNRVLLGGKEISDFDKIDVEMGTGYLDLPEGNITFYAYHTSNTIIESQNITSAYIRDFEGTLRIDGKRYAIENTNYVQLQLDPNSDQSLVVDNNNVFLDSNVEYASIDDNSIIEIWPLYWFNHDIDKINSLATIVLVAVTYLYAKDNRTMVKENKKIQDTLYIHKRLQLFYYPLQSAVESIITQKEYRGGFSPINDDNNYYSCLSSLEKFVEYQYLASLELKQLFNELLTKMYLYQDKSLSLNLKTLSSQTTDDDEIIEIRSKVLACLTNEITMLESRLEKIQETYQS</sequence>
<comment type="caution">
    <text evidence="1">The sequence shown here is derived from an EMBL/GenBank/DDBJ whole genome shotgun (WGS) entry which is preliminary data.</text>
</comment>
<protein>
    <submittedName>
        <fullName evidence="1">Uncharacterized protein</fullName>
    </submittedName>
</protein>
<proteinExistence type="predicted"/>
<dbReference type="AlphaFoldDB" id="A0A7Z7B164"/>
<reference evidence="1 2" key="1">
    <citation type="submission" date="2016-10" db="EMBL/GenBank/DDBJ databases">
        <authorList>
            <person name="Varghese N."/>
            <person name="Submissions S."/>
        </authorList>
    </citation>
    <scope>NUCLEOTIDE SEQUENCE [LARGE SCALE GENOMIC DNA]</scope>
    <source>
        <strain evidence="1 2">PL 12/M</strain>
    </source>
</reference>
<dbReference type="Proteomes" id="UP000199259">
    <property type="component" value="Unassembled WGS sequence"/>
</dbReference>
<evidence type="ECO:0000313" key="1">
    <source>
        <dbReference type="EMBL" id="SDF70074.1"/>
    </source>
</evidence>